<reference evidence="2" key="1">
    <citation type="journal article" date="2015" name="Nature">
        <title>Complex archaea that bridge the gap between prokaryotes and eukaryotes.</title>
        <authorList>
            <person name="Spang A."/>
            <person name="Saw J.H."/>
            <person name="Jorgensen S.L."/>
            <person name="Zaremba-Niedzwiedzka K."/>
            <person name="Martijn J."/>
            <person name="Lind A.E."/>
            <person name="van Eijk R."/>
            <person name="Schleper C."/>
            <person name="Guy L."/>
            <person name="Ettema T.J."/>
        </authorList>
    </citation>
    <scope>NUCLEOTIDE SEQUENCE</scope>
</reference>
<name>A0A0F9E4B9_9ZZZZ</name>
<dbReference type="AlphaFoldDB" id="A0A0F9E4B9"/>
<proteinExistence type="predicted"/>
<evidence type="ECO:0000313" key="2">
    <source>
        <dbReference type="EMBL" id="KKL68833.1"/>
    </source>
</evidence>
<keyword evidence="1" id="KW-0472">Membrane</keyword>
<accession>A0A0F9E4B9</accession>
<feature type="transmembrane region" description="Helical" evidence="1">
    <location>
        <begin position="56"/>
        <end position="82"/>
    </location>
</feature>
<sequence>MEEQEHTTCLSNADKQKLFTTLGYIKKGVEDNTDAIKKQNGSVADLTKRVNKHDVFLGKIGAVMATVTFFVSVGTATIIKFWKDL</sequence>
<comment type="caution">
    <text evidence="2">The sequence shown here is derived from an EMBL/GenBank/DDBJ whole genome shotgun (WGS) entry which is preliminary data.</text>
</comment>
<organism evidence="2">
    <name type="scientific">marine sediment metagenome</name>
    <dbReference type="NCBI Taxonomy" id="412755"/>
    <lineage>
        <taxon>unclassified sequences</taxon>
        <taxon>metagenomes</taxon>
        <taxon>ecological metagenomes</taxon>
    </lineage>
</organism>
<dbReference type="EMBL" id="LAZR01026410">
    <property type="protein sequence ID" value="KKL68833.1"/>
    <property type="molecule type" value="Genomic_DNA"/>
</dbReference>
<keyword evidence="1" id="KW-1133">Transmembrane helix</keyword>
<keyword evidence="1" id="KW-0812">Transmembrane</keyword>
<evidence type="ECO:0000256" key="1">
    <source>
        <dbReference type="SAM" id="Phobius"/>
    </source>
</evidence>
<gene>
    <name evidence="2" type="ORF">LCGC14_2121050</name>
</gene>
<protein>
    <submittedName>
        <fullName evidence="2">Uncharacterized protein</fullName>
    </submittedName>
</protein>